<organism evidence="2 3">
    <name type="scientific">Brevibacterium pityocampae</name>
    <dbReference type="NCBI Taxonomy" id="506594"/>
    <lineage>
        <taxon>Bacteria</taxon>
        <taxon>Bacillati</taxon>
        <taxon>Actinomycetota</taxon>
        <taxon>Actinomycetes</taxon>
        <taxon>Micrococcales</taxon>
        <taxon>Brevibacteriaceae</taxon>
        <taxon>Brevibacterium</taxon>
    </lineage>
</organism>
<comment type="caution">
    <text evidence="2">The sequence shown here is derived from an EMBL/GenBank/DDBJ whole genome shotgun (WGS) entry which is preliminary data.</text>
</comment>
<feature type="compositionally biased region" description="Basic and acidic residues" evidence="1">
    <location>
        <begin position="20"/>
        <end position="34"/>
    </location>
</feature>
<evidence type="ECO:0000313" key="3">
    <source>
        <dbReference type="Proteomes" id="UP001500642"/>
    </source>
</evidence>
<protein>
    <submittedName>
        <fullName evidence="2">Uncharacterized protein</fullName>
    </submittedName>
</protein>
<sequence>MLPGAAVSAKVCAVTAEIRSREAAGSQGRDDRRMGVLSDDGGHTQAILTDPPVGDNGRMEGMRRSEAGPAGRGVRPSPCPGSGKPEAGWTVHRIVGACPESVR</sequence>
<gene>
    <name evidence="2" type="ORF">GCM10023167_10770</name>
</gene>
<feature type="region of interest" description="Disordered" evidence="1">
    <location>
        <begin position="20"/>
        <end position="88"/>
    </location>
</feature>
<feature type="compositionally biased region" description="Basic and acidic residues" evidence="1">
    <location>
        <begin position="57"/>
        <end position="66"/>
    </location>
</feature>
<dbReference type="Proteomes" id="UP001500642">
    <property type="component" value="Unassembled WGS sequence"/>
</dbReference>
<name>A0ABP8J962_9MICO</name>
<evidence type="ECO:0000256" key="1">
    <source>
        <dbReference type="SAM" id="MobiDB-lite"/>
    </source>
</evidence>
<proteinExistence type="predicted"/>
<reference evidence="3" key="1">
    <citation type="journal article" date="2019" name="Int. J. Syst. Evol. Microbiol.">
        <title>The Global Catalogue of Microorganisms (GCM) 10K type strain sequencing project: providing services to taxonomists for standard genome sequencing and annotation.</title>
        <authorList>
            <consortium name="The Broad Institute Genomics Platform"/>
            <consortium name="The Broad Institute Genome Sequencing Center for Infectious Disease"/>
            <person name="Wu L."/>
            <person name="Ma J."/>
        </authorList>
    </citation>
    <scope>NUCLEOTIDE SEQUENCE [LARGE SCALE GENOMIC DNA]</scope>
    <source>
        <strain evidence="3">JCM 17808</strain>
    </source>
</reference>
<evidence type="ECO:0000313" key="2">
    <source>
        <dbReference type="EMBL" id="GAA4387140.1"/>
    </source>
</evidence>
<keyword evidence="3" id="KW-1185">Reference proteome</keyword>
<accession>A0ABP8J962</accession>
<dbReference type="EMBL" id="BAABGL010000004">
    <property type="protein sequence ID" value="GAA4387140.1"/>
    <property type="molecule type" value="Genomic_DNA"/>
</dbReference>